<dbReference type="Proteomes" id="UP000789375">
    <property type="component" value="Unassembled WGS sequence"/>
</dbReference>
<evidence type="ECO:0000313" key="2">
    <source>
        <dbReference type="Proteomes" id="UP000789375"/>
    </source>
</evidence>
<feature type="non-terminal residue" evidence="1">
    <location>
        <position position="1"/>
    </location>
</feature>
<feature type="non-terminal residue" evidence="1">
    <location>
        <position position="85"/>
    </location>
</feature>
<gene>
    <name evidence="1" type="ORF">FMOSSE_LOCUS16296</name>
</gene>
<sequence length="85" mass="9878">SSRQKYFKESHRSIWQPHRAITEIQRAFQLIAEKHRQRIVTIIQFWDVETCISPNFEAQPGPDFTANFISYGTPGKIFAEKLPGS</sequence>
<protein>
    <submittedName>
        <fullName evidence="1">11493_t:CDS:1</fullName>
    </submittedName>
</protein>
<dbReference type="AlphaFoldDB" id="A0A9N9NLX5"/>
<evidence type="ECO:0000313" key="1">
    <source>
        <dbReference type="EMBL" id="CAG8743813.1"/>
    </source>
</evidence>
<name>A0A9N9NLX5_FUNMO</name>
<dbReference type="EMBL" id="CAJVPP010021891">
    <property type="protein sequence ID" value="CAG8743813.1"/>
    <property type="molecule type" value="Genomic_DNA"/>
</dbReference>
<proteinExistence type="predicted"/>
<accession>A0A9N9NLX5</accession>
<comment type="caution">
    <text evidence="1">The sequence shown here is derived from an EMBL/GenBank/DDBJ whole genome shotgun (WGS) entry which is preliminary data.</text>
</comment>
<keyword evidence="2" id="KW-1185">Reference proteome</keyword>
<organism evidence="1 2">
    <name type="scientific">Funneliformis mosseae</name>
    <name type="common">Endomycorrhizal fungus</name>
    <name type="synonym">Glomus mosseae</name>
    <dbReference type="NCBI Taxonomy" id="27381"/>
    <lineage>
        <taxon>Eukaryota</taxon>
        <taxon>Fungi</taxon>
        <taxon>Fungi incertae sedis</taxon>
        <taxon>Mucoromycota</taxon>
        <taxon>Glomeromycotina</taxon>
        <taxon>Glomeromycetes</taxon>
        <taxon>Glomerales</taxon>
        <taxon>Glomeraceae</taxon>
        <taxon>Funneliformis</taxon>
    </lineage>
</organism>
<reference evidence="1" key="1">
    <citation type="submission" date="2021-06" db="EMBL/GenBank/DDBJ databases">
        <authorList>
            <person name="Kallberg Y."/>
            <person name="Tangrot J."/>
            <person name="Rosling A."/>
        </authorList>
    </citation>
    <scope>NUCLEOTIDE SEQUENCE</scope>
    <source>
        <strain evidence="1">87-6 pot B 2015</strain>
    </source>
</reference>